<evidence type="ECO:0000259" key="4">
    <source>
        <dbReference type="Pfam" id="PF09398"/>
    </source>
</evidence>
<keyword evidence="6" id="KW-1185">Reference proteome</keyword>
<feature type="domain" description="FGFR1 oncogene partner (FOP) N-terminal dimerisation" evidence="4">
    <location>
        <begin position="50"/>
        <end position="123"/>
    </location>
</feature>
<feature type="region of interest" description="Disordered" evidence="3">
    <location>
        <begin position="379"/>
        <end position="404"/>
    </location>
</feature>
<organism evidence="5 6">
    <name type="scientific">Diploptera punctata</name>
    <name type="common">Pacific beetle cockroach</name>
    <dbReference type="NCBI Taxonomy" id="6984"/>
    <lineage>
        <taxon>Eukaryota</taxon>
        <taxon>Metazoa</taxon>
        <taxon>Ecdysozoa</taxon>
        <taxon>Arthropoda</taxon>
        <taxon>Hexapoda</taxon>
        <taxon>Insecta</taxon>
        <taxon>Pterygota</taxon>
        <taxon>Neoptera</taxon>
        <taxon>Polyneoptera</taxon>
        <taxon>Dictyoptera</taxon>
        <taxon>Blattodea</taxon>
        <taxon>Blaberoidea</taxon>
        <taxon>Blaberidae</taxon>
        <taxon>Diplopterinae</taxon>
        <taxon>Diploptera</taxon>
    </lineage>
</organism>
<comment type="caution">
    <text evidence="5">The sequence shown here is derived from an EMBL/GenBank/DDBJ whole genome shotgun (WGS) entry which is preliminary data.</text>
</comment>
<evidence type="ECO:0000256" key="3">
    <source>
        <dbReference type="SAM" id="MobiDB-lite"/>
    </source>
</evidence>
<reference evidence="5" key="1">
    <citation type="journal article" date="2023" name="IScience">
        <title>Live-bearing cockroach genome reveals convergent evolutionary mechanisms linked to viviparity in insects and beyond.</title>
        <authorList>
            <person name="Fouks B."/>
            <person name="Harrison M.C."/>
            <person name="Mikhailova A.A."/>
            <person name="Marchal E."/>
            <person name="English S."/>
            <person name="Carruthers M."/>
            <person name="Jennings E.C."/>
            <person name="Chiamaka E.L."/>
            <person name="Frigard R.A."/>
            <person name="Pippel M."/>
            <person name="Attardo G.M."/>
            <person name="Benoit J.B."/>
            <person name="Bornberg-Bauer E."/>
            <person name="Tobe S.S."/>
        </authorList>
    </citation>
    <scope>NUCLEOTIDE SEQUENCE</scope>
    <source>
        <strain evidence="5">Stay&amp;Tobe</strain>
    </source>
</reference>
<feature type="compositionally biased region" description="Polar residues" evidence="3">
    <location>
        <begin position="305"/>
        <end position="323"/>
    </location>
</feature>
<dbReference type="Gene3D" id="1.20.960.40">
    <property type="match status" value="1"/>
</dbReference>
<protein>
    <recommendedName>
        <fullName evidence="4">FGFR1 oncogene partner (FOP) N-terminal dimerisation domain-containing protein</fullName>
    </recommendedName>
</protein>
<feature type="region of interest" description="Disordered" evidence="3">
    <location>
        <begin position="232"/>
        <end position="323"/>
    </location>
</feature>
<dbReference type="GO" id="GO:0005813">
    <property type="term" value="C:centrosome"/>
    <property type="evidence" value="ECO:0007669"/>
    <property type="project" value="TreeGrafter"/>
</dbReference>
<feature type="compositionally biased region" description="Basic and acidic residues" evidence="3">
    <location>
        <begin position="245"/>
        <end position="259"/>
    </location>
</feature>
<feature type="compositionally biased region" description="Basic and acidic residues" evidence="3">
    <location>
        <begin position="292"/>
        <end position="304"/>
    </location>
</feature>
<sequence>MSEEEVELRDLVAQTLENNGILAKIRAELRAGVFLALEEQECVMDSDQYTNKPLKAFLSTTEGSIVACLVREFLEFFKLDFTLSVFDPETSHGKYYNYGGRSKLMKDLHLENTNGKKGPLLPLVAEIDLVVKDQHQEAYQLEVASNFSDGGKMNAARYLEALSPNTMLLDTTPPSNTRSEKILIPQTVTTLKDKTNSSFETKLLSSSPEVNAKHSIETTVIPKLKDINILSSVEGEPSPRSFSASDREEVSKEISKSKSESSGAAPCNSPLLEKSEKSSHSKQTISNSESAQHTDKSNSKKEQPPQHNKPSIESTIKTTSNSMSCLSNLPPLTGVGFPTKQAASALPAINKQRDMHQIKEIINLGLETHDNNYDEDFNSTASASMKENPTHPGTDSEIEEELGSGVDDLLNSASAVDDLTADVTISKSTNAADYMEDV</sequence>
<dbReference type="GO" id="GO:0034453">
    <property type="term" value="P:microtubule anchoring"/>
    <property type="evidence" value="ECO:0007669"/>
    <property type="project" value="InterPro"/>
</dbReference>
<gene>
    <name evidence="5" type="ORF">L9F63_015636</name>
</gene>
<evidence type="ECO:0000313" key="5">
    <source>
        <dbReference type="EMBL" id="KAJ9592692.1"/>
    </source>
</evidence>
<keyword evidence="2" id="KW-0206">Cytoskeleton</keyword>
<dbReference type="PANTHER" id="PTHR15431">
    <property type="entry name" value="FGFR1 ONCOGENE PARTNER/LISH DOMAIN-CONTAINING PROTEIN"/>
    <property type="match status" value="1"/>
</dbReference>
<dbReference type="AlphaFoldDB" id="A0AAD8EKB3"/>
<feature type="compositionally biased region" description="Polar residues" evidence="3">
    <location>
        <begin position="379"/>
        <end position="393"/>
    </location>
</feature>
<dbReference type="Proteomes" id="UP001233999">
    <property type="component" value="Unassembled WGS sequence"/>
</dbReference>
<evidence type="ECO:0000313" key="6">
    <source>
        <dbReference type="Proteomes" id="UP001233999"/>
    </source>
</evidence>
<dbReference type="InterPro" id="IPR018993">
    <property type="entry name" value="FOP_dimerisation-dom_N"/>
</dbReference>
<reference evidence="5" key="2">
    <citation type="submission" date="2023-05" db="EMBL/GenBank/DDBJ databases">
        <authorList>
            <person name="Fouks B."/>
        </authorList>
    </citation>
    <scope>NUCLEOTIDE SEQUENCE</scope>
    <source>
        <strain evidence="5">Stay&amp;Tobe</strain>
        <tissue evidence="5">Testes</tissue>
    </source>
</reference>
<keyword evidence="1" id="KW-0963">Cytoplasm</keyword>
<name>A0AAD8EKB3_DIPPU</name>
<proteinExistence type="predicted"/>
<dbReference type="Pfam" id="PF09398">
    <property type="entry name" value="FOP_dimer"/>
    <property type="match status" value="1"/>
</dbReference>
<evidence type="ECO:0000256" key="1">
    <source>
        <dbReference type="ARBA" id="ARBA00022490"/>
    </source>
</evidence>
<evidence type="ECO:0000256" key="2">
    <source>
        <dbReference type="ARBA" id="ARBA00023212"/>
    </source>
</evidence>
<accession>A0AAD8EKB3</accession>
<dbReference type="EMBL" id="JASPKZ010003814">
    <property type="protein sequence ID" value="KAJ9592692.1"/>
    <property type="molecule type" value="Genomic_DNA"/>
</dbReference>
<dbReference type="PANTHER" id="PTHR15431:SF9">
    <property type="entry name" value="CENTROSOMAL PROTEIN 43"/>
    <property type="match status" value="1"/>
</dbReference>